<feature type="domain" description="Tyr recombinase" evidence="4">
    <location>
        <begin position="183"/>
        <end position="333"/>
    </location>
</feature>
<name>A0A2S8HX37_BURCE</name>
<dbReference type="Gene3D" id="1.10.150.130">
    <property type="match status" value="1"/>
</dbReference>
<dbReference type="InterPro" id="IPR013762">
    <property type="entry name" value="Integrase-like_cat_sf"/>
</dbReference>
<gene>
    <name evidence="5" type="ORF">C5615_38040</name>
</gene>
<dbReference type="InterPro" id="IPR002104">
    <property type="entry name" value="Integrase_catalytic"/>
</dbReference>
<sequence>MAGKAQTPGAIPRFRSRKNADGSLRYYYDHGEVDGRRILEPLGTDRVIALQRWAELEGARAPSSETTRHTFAMLDQAYRVRELPQKSTATQRMYDLFLSRLAAVLGDRELDTLTPADVATIWRATAEKRGVVTANRTKAVLSLVLNCGRLWGMMTIANPCAGVRGKKETGRQDILIDDELYAAVYTVADQPLRNAMELADLCAQRPSDVLRVQRSNIVRGNLIFRTQKTGAFVTVQITGDLAALIERLLAWRGSKVDVSPYLLRDEEGYPLTKGKLRSRFDKARELAGIDKAKFQFRDLRARGVTHKTIDEGLEAGQRLAGHSGPGMTARYVRGARPVKPSR</sequence>
<protein>
    <submittedName>
        <fullName evidence="5">Integrase</fullName>
    </submittedName>
</protein>
<evidence type="ECO:0000256" key="2">
    <source>
        <dbReference type="ARBA" id="ARBA00023172"/>
    </source>
</evidence>
<evidence type="ECO:0000313" key="5">
    <source>
        <dbReference type="EMBL" id="PQP07144.1"/>
    </source>
</evidence>
<evidence type="ECO:0000256" key="1">
    <source>
        <dbReference type="ARBA" id="ARBA00023125"/>
    </source>
</evidence>
<dbReference type="AlphaFoldDB" id="A0A2S8HX37"/>
<dbReference type="GO" id="GO:0006310">
    <property type="term" value="P:DNA recombination"/>
    <property type="evidence" value="ECO:0007669"/>
    <property type="project" value="UniProtKB-KW"/>
</dbReference>
<keyword evidence="2" id="KW-0233">DNA recombination</keyword>
<dbReference type="RefSeq" id="WP_105393941.1">
    <property type="nucleotide sequence ID" value="NZ_PUIQ01000125.1"/>
</dbReference>
<organism evidence="5 6">
    <name type="scientific">Burkholderia cepacia</name>
    <name type="common">Pseudomonas cepacia</name>
    <dbReference type="NCBI Taxonomy" id="292"/>
    <lineage>
        <taxon>Bacteria</taxon>
        <taxon>Pseudomonadati</taxon>
        <taxon>Pseudomonadota</taxon>
        <taxon>Betaproteobacteria</taxon>
        <taxon>Burkholderiales</taxon>
        <taxon>Burkholderiaceae</taxon>
        <taxon>Burkholderia</taxon>
        <taxon>Burkholderia cepacia complex</taxon>
    </lineage>
</organism>
<evidence type="ECO:0000256" key="3">
    <source>
        <dbReference type="SAM" id="MobiDB-lite"/>
    </source>
</evidence>
<dbReference type="GO" id="GO:0003677">
    <property type="term" value="F:DNA binding"/>
    <property type="evidence" value="ECO:0007669"/>
    <property type="project" value="UniProtKB-KW"/>
</dbReference>
<dbReference type="EMBL" id="PUIQ01000125">
    <property type="protein sequence ID" value="PQP07144.1"/>
    <property type="molecule type" value="Genomic_DNA"/>
</dbReference>
<reference evidence="5 6" key="1">
    <citation type="submission" date="2018-02" db="EMBL/GenBank/DDBJ databases">
        <title>Draft genome sequencing of Burkholderia cepacia Y14-15.</title>
        <authorList>
            <person name="Zheng B.-X."/>
        </authorList>
    </citation>
    <scope>NUCLEOTIDE SEQUENCE [LARGE SCALE GENOMIC DNA]</scope>
    <source>
        <strain evidence="5 6">Y14-15</strain>
    </source>
</reference>
<dbReference type="SUPFAM" id="SSF56349">
    <property type="entry name" value="DNA breaking-rejoining enzymes"/>
    <property type="match status" value="1"/>
</dbReference>
<dbReference type="GO" id="GO:0015074">
    <property type="term" value="P:DNA integration"/>
    <property type="evidence" value="ECO:0007669"/>
    <property type="project" value="InterPro"/>
</dbReference>
<dbReference type="Pfam" id="PF00589">
    <property type="entry name" value="Phage_integrase"/>
    <property type="match status" value="1"/>
</dbReference>
<dbReference type="InterPro" id="IPR011010">
    <property type="entry name" value="DNA_brk_join_enz"/>
</dbReference>
<accession>A0A2S8HX37</accession>
<evidence type="ECO:0000259" key="4">
    <source>
        <dbReference type="Pfam" id="PF00589"/>
    </source>
</evidence>
<proteinExistence type="predicted"/>
<evidence type="ECO:0000313" key="6">
    <source>
        <dbReference type="Proteomes" id="UP000238206"/>
    </source>
</evidence>
<feature type="region of interest" description="Disordered" evidence="3">
    <location>
        <begin position="317"/>
        <end position="342"/>
    </location>
</feature>
<dbReference type="InterPro" id="IPR010998">
    <property type="entry name" value="Integrase_recombinase_N"/>
</dbReference>
<comment type="caution">
    <text evidence="5">The sequence shown here is derived from an EMBL/GenBank/DDBJ whole genome shotgun (WGS) entry which is preliminary data.</text>
</comment>
<dbReference type="Proteomes" id="UP000238206">
    <property type="component" value="Unassembled WGS sequence"/>
</dbReference>
<dbReference type="Gene3D" id="1.10.443.10">
    <property type="entry name" value="Intergrase catalytic core"/>
    <property type="match status" value="1"/>
</dbReference>
<keyword evidence="1" id="KW-0238">DNA-binding</keyword>